<dbReference type="GeneID" id="67004036"/>
<evidence type="ECO:0000313" key="3">
    <source>
        <dbReference type="EMBL" id="GIJ86535.1"/>
    </source>
</evidence>
<dbReference type="EMBL" id="BHVY01000003">
    <property type="protein sequence ID" value="GIJ86535.1"/>
    <property type="molecule type" value="Genomic_DNA"/>
</dbReference>
<reference evidence="3 4" key="1">
    <citation type="submission" date="2018-10" db="EMBL/GenBank/DDBJ databases">
        <title>Pan-genome distribution and transcriptional activeness of fungal secondary metabolism genes in Aspergillus section Fumigati.</title>
        <authorList>
            <person name="Takahashi H."/>
            <person name="Umemura M."/>
            <person name="Ninomiya A."/>
            <person name="Kusuya Y."/>
            <person name="Urayama S."/>
            <person name="Shimizu M."/>
            <person name="Watanabe A."/>
            <person name="Kamei K."/>
            <person name="Yaguchi T."/>
            <person name="Hagiwara D."/>
        </authorList>
    </citation>
    <scope>NUCLEOTIDE SEQUENCE [LARGE SCALE GENOMIC DNA]</scope>
    <source>
        <strain evidence="3 4">IFM 55266</strain>
    </source>
</reference>
<feature type="compositionally biased region" description="Basic residues" evidence="1">
    <location>
        <begin position="1"/>
        <end position="13"/>
    </location>
</feature>
<accession>A0A9P3BC01</accession>
<feature type="compositionally biased region" description="Low complexity" evidence="1">
    <location>
        <begin position="17"/>
        <end position="37"/>
    </location>
</feature>
<evidence type="ECO:0000313" key="4">
    <source>
        <dbReference type="Proteomes" id="UP001043456"/>
    </source>
</evidence>
<comment type="caution">
    <text evidence="3">The sequence shown here is derived from an EMBL/GenBank/DDBJ whole genome shotgun (WGS) entry which is preliminary data.</text>
</comment>
<name>A0A9P3BC01_9EURO</name>
<dbReference type="Proteomes" id="UP001043456">
    <property type="component" value="Unassembled WGS sequence"/>
</dbReference>
<feature type="compositionally biased region" description="Pro residues" evidence="1">
    <location>
        <begin position="38"/>
        <end position="52"/>
    </location>
</feature>
<feature type="region of interest" description="Disordered" evidence="1">
    <location>
        <begin position="1"/>
        <end position="54"/>
    </location>
</feature>
<organism evidence="3 4">
    <name type="scientific">Aspergillus pseudoviridinutans</name>
    <dbReference type="NCBI Taxonomy" id="1517512"/>
    <lineage>
        <taxon>Eukaryota</taxon>
        <taxon>Fungi</taxon>
        <taxon>Dikarya</taxon>
        <taxon>Ascomycota</taxon>
        <taxon>Pezizomycotina</taxon>
        <taxon>Eurotiomycetes</taxon>
        <taxon>Eurotiomycetidae</taxon>
        <taxon>Eurotiales</taxon>
        <taxon>Aspergillaceae</taxon>
        <taxon>Aspergillus</taxon>
        <taxon>Aspergillus subgen. Fumigati</taxon>
    </lineage>
</organism>
<dbReference type="InterPro" id="IPR031359">
    <property type="entry name" value="NACHT_N"/>
</dbReference>
<evidence type="ECO:0000256" key="1">
    <source>
        <dbReference type="SAM" id="MobiDB-lite"/>
    </source>
</evidence>
<keyword evidence="4" id="KW-1185">Reference proteome</keyword>
<dbReference type="OrthoDB" id="7464126at2759"/>
<sequence length="337" mass="38056">MGPRKWWKRRVHKGHESPSSSSHENPNPNPDADANPPLTNPEPNPEPAPPPQSLNAARDALWRKAYKTLRAEQPDAIANYVAIVKDDANLPQDAILFDHATFAAVPRTQKQKMENKQWTYPWFDRPRKIRDTIEAIQTVISESSPIISAGMNFAPIFVSLPWSFISLLISFAMRDYTEMQNAIDGLKVITCILSSYSLAEEEFLSVETTRVDFEATVLGMYTKMLEFQAAASQYFAAGTLRRLGRNVRPGTPWQDALAAVEQAEKLCHMLINALAVRLQRRGFESLQTLFMERTASLNKAIDEASARRNKSRQVTEWISLIDSFQDHGDVGRRLGDE</sequence>
<dbReference type="Pfam" id="PF17100">
    <property type="entry name" value="NACHT_N"/>
    <property type="match status" value="1"/>
</dbReference>
<dbReference type="RefSeq" id="XP_043157282.1">
    <property type="nucleotide sequence ID" value="XM_043301347.1"/>
</dbReference>
<protein>
    <recommendedName>
        <fullName evidence="2">NWD NACHT-NTPase N-terminal domain-containing protein</fullName>
    </recommendedName>
</protein>
<gene>
    <name evidence="3" type="ORF">Asppvi_005424</name>
</gene>
<evidence type="ECO:0000259" key="2">
    <source>
        <dbReference type="Pfam" id="PF17100"/>
    </source>
</evidence>
<proteinExistence type="predicted"/>
<dbReference type="AlphaFoldDB" id="A0A9P3BC01"/>
<feature type="domain" description="NWD NACHT-NTPase N-terminal" evidence="2">
    <location>
        <begin position="60"/>
        <end position="267"/>
    </location>
</feature>